<comment type="caution">
    <text evidence="2">The sequence shown here is derived from an EMBL/GenBank/DDBJ whole genome shotgun (WGS) entry which is preliminary data.</text>
</comment>
<keyword evidence="1" id="KW-0472">Membrane</keyword>
<proteinExistence type="predicted"/>
<dbReference type="PANTHER" id="PTHR36443">
    <property type="entry name" value="BSR5223 PROTEIN"/>
    <property type="match status" value="1"/>
</dbReference>
<name>A0A537K1D6_9BACT</name>
<keyword evidence="1" id="KW-1133">Transmembrane helix</keyword>
<dbReference type="Pfam" id="PF11146">
    <property type="entry name" value="DUF2905"/>
    <property type="match status" value="1"/>
</dbReference>
<evidence type="ECO:0000313" key="3">
    <source>
        <dbReference type="Proteomes" id="UP000318509"/>
    </source>
</evidence>
<protein>
    <submittedName>
        <fullName evidence="2">DUF2905 domain-containing protein</fullName>
    </submittedName>
</protein>
<keyword evidence="1" id="KW-0812">Transmembrane</keyword>
<feature type="transmembrane region" description="Helical" evidence="1">
    <location>
        <begin position="47"/>
        <end position="69"/>
    </location>
</feature>
<dbReference type="InterPro" id="IPR021320">
    <property type="entry name" value="DUF2905"/>
</dbReference>
<organism evidence="2 3">
    <name type="scientific">Candidatus Segetimicrobium genomatis</name>
    <dbReference type="NCBI Taxonomy" id="2569760"/>
    <lineage>
        <taxon>Bacteria</taxon>
        <taxon>Bacillati</taxon>
        <taxon>Candidatus Sysuimicrobiota</taxon>
        <taxon>Candidatus Sysuimicrobiia</taxon>
        <taxon>Candidatus Sysuimicrobiales</taxon>
        <taxon>Candidatus Segetimicrobiaceae</taxon>
        <taxon>Candidatus Segetimicrobium</taxon>
    </lineage>
</organism>
<evidence type="ECO:0000313" key="2">
    <source>
        <dbReference type="EMBL" id="TMI89560.1"/>
    </source>
</evidence>
<accession>A0A537K1D6</accession>
<sequence>MTVSTFGRGLVGLGLVIAVLGAVLWLFGGLPRLPGDIYLQRKGFTLYIPITTGLLLSILATLLLNLLFVRR</sequence>
<gene>
    <name evidence="2" type="ORF">E6H00_09415</name>
</gene>
<evidence type="ECO:0000256" key="1">
    <source>
        <dbReference type="SAM" id="Phobius"/>
    </source>
</evidence>
<reference evidence="2 3" key="1">
    <citation type="journal article" date="2019" name="Nat. Microbiol.">
        <title>Mediterranean grassland soil C-N compound turnover is dependent on rainfall and depth, and is mediated by genomically divergent microorganisms.</title>
        <authorList>
            <person name="Diamond S."/>
            <person name="Andeer P.F."/>
            <person name="Li Z."/>
            <person name="Crits-Christoph A."/>
            <person name="Burstein D."/>
            <person name="Anantharaman K."/>
            <person name="Lane K.R."/>
            <person name="Thomas B.C."/>
            <person name="Pan C."/>
            <person name="Northen T.R."/>
            <person name="Banfield J.F."/>
        </authorList>
    </citation>
    <scope>NUCLEOTIDE SEQUENCE [LARGE SCALE GENOMIC DNA]</scope>
    <source>
        <strain evidence="2">NP_3</strain>
    </source>
</reference>
<feature type="transmembrane region" description="Helical" evidence="1">
    <location>
        <begin position="9"/>
        <end position="27"/>
    </location>
</feature>
<dbReference type="EMBL" id="VBAK01000121">
    <property type="protein sequence ID" value="TMI89560.1"/>
    <property type="molecule type" value="Genomic_DNA"/>
</dbReference>
<dbReference type="Proteomes" id="UP000318509">
    <property type="component" value="Unassembled WGS sequence"/>
</dbReference>
<dbReference type="AlphaFoldDB" id="A0A537K1D6"/>
<dbReference type="PANTHER" id="PTHR36443:SF1">
    <property type="entry name" value="BSR5223 PROTEIN"/>
    <property type="match status" value="1"/>
</dbReference>